<name>F1Z7R4_9SPHN</name>
<proteinExistence type="predicted"/>
<dbReference type="EMBL" id="AEWJ01000035">
    <property type="protein sequence ID" value="EGD59363.1"/>
    <property type="molecule type" value="Genomic_DNA"/>
</dbReference>
<dbReference type="HOGENOM" id="CLU_3120487_0_0_5"/>
<keyword evidence="2" id="KW-1185">Reference proteome</keyword>
<accession>F1Z7R4</accession>
<reference evidence="1 2" key="1">
    <citation type="journal article" date="2012" name="J. Bacteriol.">
        <title>Draft Genome Sequence of Novosphingobium nitrogenifigens Y88T.</title>
        <authorList>
            <person name="Strabala T.J."/>
            <person name="Macdonald L."/>
            <person name="Liu V."/>
            <person name="Smit A.M."/>
        </authorList>
    </citation>
    <scope>NUCLEOTIDE SEQUENCE [LARGE SCALE GENOMIC DNA]</scope>
    <source>
        <strain evidence="1 2">DSM 19370</strain>
    </source>
</reference>
<dbReference type="AlphaFoldDB" id="F1Z7R4"/>
<evidence type="ECO:0000313" key="2">
    <source>
        <dbReference type="Proteomes" id="UP000004728"/>
    </source>
</evidence>
<dbReference type="InParanoid" id="F1Z7R4"/>
<gene>
    <name evidence="1" type="ORF">Y88_1612</name>
</gene>
<protein>
    <submittedName>
        <fullName evidence="1">Uncharacterized protein</fullName>
    </submittedName>
</protein>
<sequence>MPDQPGFDRTVLAQKTAEISHFRDVPGRRRKNKWCPEEDSNLHALASAAT</sequence>
<dbReference type="Proteomes" id="UP000004728">
    <property type="component" value="Unassembled WGS sequence"/>
</dbReference>
<comment type="caution">
    <text evidence="1">The sequence shown here is derived from an EMBL/GenBank/DDBJ whole genome shotgun (WGS) entry which is preliminary data.</text>
</comment>
<organism evidence="1 2">
    <name type="scientific">Novosphingobium nitrogenifigens DSM 19370</name>
    <dbReference type="NCBI Taxonomy" id="983920"/>
    <lineage>
        <taxon>Bacteria</taxon>
        <taxon>Pseudomonadati</taxon>
        <taxon>Pseudomonadota</taxon>
        <taxon>Alphaproteobacteria</taxon>
        <taxon>Sphingomonadales</taxon>
        <taxon>Sphingomonadaceae</taxon>
        <taxon>Novosphingobium</taxon>
    </lineage>
</organism>
<evidence type="ECO:0000313" key="1">
    <source>
        <dbReference type="EMBL" id="EGD59363.1"/>
    </source>
</evidence>